<name>A0AAV4HG89_9GAST</name>
<sequence>MKSINEPNQNHPLVSSPPPTSLLQSLKNKAESRNVHCSISTLTHPAYSPPRAPIIVPLSPQSPPSEKTPAHTHQENEDSSQPQGPTTRARASKKNMMEGENGKRKTRKHQNPNQKPNLDIMYP</sequence>
<proteinExistence type="predicted"/>
<keyword evidence="3" id="KW-1185">Reference proteome</keyword>
<dbReference type="EMBL" id="BMAT01008970">
    <property type="protein sequence ID" value="GFR96106.1"/>
    <property type="molecule type" value="Genomic_DNA"/>
</dbReference>
<comment type="caution">
    <text evidence="2">The sequence shown here is derived from an EMBL/GenBank/DDBJ whole genome shotgun (WGS) entry which is preliminary data.</text>
</comment>
<accession>A0AAV4HG89</accession>
<reference evidence="2 3" key="1">
    <citation type="journal article" date="2021" name="Elife">
        <title>Chloroplast acquisition without the gene transfer in kleptoplastic sea slugs, Plakobranchus ocellatus.</title>
        <authorList>
            <person name="Maeda T."/>
            <person name="Takahashi S."/>
            <person name="Yoshida T."/>
            <person name="Shimamura S."/>
            <person name="Takaki Y."/>
            <person name="Nagai Y."/>
            <person name="Toyoda A."/>
            <person name="Suzuki Y."/>
            <person name="Arimoto A."/>
            <person name="Ishii H."/>
            <person name="Satoh N."/>
            <person name="Nishiyama T."/>
            <person name="Hasebe M."/>
            <person name="Maruyama T."/>
            <person name="Minagawa J."/>
            <person name="Obokata J."/>
            <person name="Shigenobu S."/>
        </authorList>
    </citation>
    <scope>NUCLEOTIDE SEQUENCE [LARGE SCALE GENOMIC DNA]</scope>
</reference>
<feature type="region of interest" description="Disordered" evidence="1">
    <location>
        <begin position="1"/>
        <end position="123"/>
    </location>
</feature>
<evidence type="ECO:0000256" key="1">
    <source>
        <dbReference type="SAM" id="MobiDB-lite"/>
    </source>
</evidence>
<dbReference type="AlphaFoldDB" id="A0AAV4HG89"/>
<evidence type="ECO:0000313" key="2">
    <source>
        <dbReference type="EMBL" id="GFR96106.1"/>
    </source>
</evidence>
<organism evidence="2 3">
    <name type="scientific">Elysia marginata</name>
    <dbReference type="NCBI Taxonomy" id="1093978"/>
    <lineage>
        <taxon>Eukaryota</taxon>
        <taxon>Metazoa</taxon>
        <taxon>Spiralia</taxon>
        <taxon>Lophotrochozoa</taxon>
        <taxon>Mollusca</taxon>
        <taxon>Gastropoda</taxon>
        <taxon>Heterobranchia</taxon>
        <taxon>Euthyneura</taxon>
        <taxon>Panpulmonata</taxon>
        <taxon>Sacoglossa</taxon>
        <taxon>Placobranchoidea</taxon>
        <taxon>Plakobranchidae</taxon>
        <taxon>Elysia</taxon>
    </lineage>
</organism>
<protein>
    <submittedName>
        <fullName evidence="2">Uncharacterized protein</fullName>
    </submittedName>
</protein>
<evidence type="ECO:0000313" key="3">
    <source>
        <dbReference type="Proteomes" id="UP000762676"/>
    </source>
</evidence>
<gene>
    <name evidence="2" type="ORF">ElyMa_004445200</name>
</gene>
<feature type="compositionally biased region" description="Polar residues" evidence="1">
    <location>
        <begin position="1"/>
        <end position="11"/>
    </location>
</feature>
<dbReference type="Proteomes" id="UP000762676">
    <property type="component" value="Unassembled WGS sequence"/>
</dbReference>